<proteinExistence type="predicted"/>
<evidence type="ECO:0000256" key="1">
    <source>
        <dbReference type="SAM" id="SignalP"/>
    </source>
</evidence>
<evidence type="ECO:0000259" key="2">
    <source>
        <dbReference type="Pfam" id="PF01425"/>
    </source>
</evidence>
<name>A0ABR1JFZ7_9AGAR</name>
<keyword evidence="4" id="KW-1185">Reference proteome</keyword>
<keyword evidence="1" id="KW-0732">Signal</keyword>
<dbReference type="Proteomes" id="UP001498398">
    <property type="component" value="Unassembled WGS sequence"/>
</dbReference>
<feature type="domain" description="Amidase" evidence="2">
    <location>
        <begin position="64"/>
        <end position="126"/>
    </location>
</feature>
<reference evidence="3 4" key="1">
    <citation type="submission" date="2024-01" db="EMBL/GenBank/DDBJ databases">
        <title>A draft genome for the cacao thread blight pathogen Marasmiellus scandens.</title>
        <authorList>
            <person name="Baruah I.K."/>
            <person name="Leung J."/>
            <person name="Bukari Y."/>
            <person name="Amoako-Attah I."/>
            <person name="Meinhardt L.W."/>
            <person name="Bailey B.A."/>
            <person name="Cohen S.P."/>
        </authorList>
    </citation>
    <scope>NUCLEOTIDE SEQUENCE [LARGE SCALE GENOMIC DNA]</scope>
    <source>
        <strain evidence="3 4">GH-19</strain>
    </source>
</reference>
<gene>
    <name evidence="3" type="ORF">VKT23_009402</name>
</gene>
<evidence type="ECO:0000313" key="4">
    <source>
        <dbReference type="Proteomes" id="UP001498398"/>
    </source>
</evidence>
<dbReference type="PANTHER" id="PTHR42678">
    <property type="entry name" value="AMIDASE"/>
    <property type="match status" value="1"/>
</dbReference>
<organism evidence="3 4">
    <name type="scientific">Marasmiellus scandens</name>
    <dbReference type="NCBI Taxonomy" id="2682957"/>
    <lineage>
        <taxon>Eukaryota</taxon>
        <taxon>Fungi</taxon>
        <taxon>Dikarya</taxon>
        <taxon>Basidiomycota</taxon>
        <taxon>Agaricomycotina</taxon>
        <taxon>Agaricomycetes</taxon>
        <taxon>Agaricomycetidae</taxon>
        <taxon>Agaricales</taxon>
        <taxon>Marasmiineae</taxon>
        <taxon>Omphalotaceae</taxon>
        <taxon>Marasmiellus</taxon>
    </lineage>
</organism>
<comment type="caution">
    <text evidence="3">The sequence shown here is derived from an EMBL/GenBank/DDBJ whole genome shotgun (WGS) entry which is preliminary data.</text>
</comment>
<sequence length="142" mass="15124">MGLFKTLIVALCILQSTIPSQAIVFPKSDSTPRTKATAELPDLYEASVIELQDGLDADLFTSVDLVKAYFARIDEVNLKGPALRAIIETNPSAVEQAAALDAERKTTGKRSLLHGIPVLLKDNIATLASEGALSSALPVLFC</sequence>
<dbReference type="Gene3D" id="3.90.1300.10">
    <property type="entry name" value="Amidase signature (AS) domain"/>
    <property type="match status" value="1"/>
</dbReference>
<evidence type="ECO:0000313" key="3">
    <source>
        <dbReference type="EMBL" id="KAK7460687.1"/>
    </source>
</evidence>
<dbReference type="InterPro" id="IPR023631">
    <property type="entry name" value="Amidase_dom"/>
</dbReference>
<dbReference type="InterPro" id="IPR036928">
    <property type="entry name" value="AS_sf"/>
</dbReference>
<feature type="chain" id="PRO_5045323825" description="Amidase domain-containing protein" evidence="1">
    <location>
        <begin position="23"/>
        <end position="142"/>
    </location>
</feature>
<dbReference type="EMBL" id="JBANRG010000015">
    <property type="protein sequence ID" value="KAK7460687.1"/>
    <property type="molecule type" value="Genomic_DNA"/>
</dbReference>
<feature type="signal peptide" evidence="1">
    <location>
        <begin position="1"/>
        <end position="22"/>
    </location>
</feature>
<dbReference type="PANTHER" id="PTHR42678:SF34">
    <property type="entry name" value="OS04G0183300 PROTEIN"/>
    <property type="match status" value="1"/>
</dbReference>
<dbReference type="Pfam" id="PF01425">
    <property type="entry name" value="Amidase"/>
    <property type="match status" value="1"/>
</dbReference>
<dbReference type="SUPFAM" id="SSF75304">
    <property type="entry name" value="Amidase signature (AS) enzymes"/>
    <property type="match status" value="1"/>
</dbReference>
<accession>A0ABR1JFZ7</accession>
<protein>
    <recommendedName>
        <fullName evidence="2">Amidase domain-containing protein</fullName>
    </recommendedName>
</protein>